<keyword evidence="1" id="KW-0472">Membrane</keyword>
<feature type="transmembrane region" description="Helical" evidence="1">
    <location>
        <begin position="38"/>
        <end position="61"/>
    </location>
</feature>
<organism evidence="2">
    <name type="scientific">marine sediment metagenome</name>
    <dbReference type="NCBI Taxonomy" id="412755"/>
    <lineage>
        <taxon>unclassified sequences</taxon>
        <taxon>metagenomes</taxon>
        <taxon>ecological metagenomes</taxon>
    </lineage>
</organism>
<proteinExistence type="predicted"/>
<protein>
    <submittedName>
        <fullName evidence="2">Uncharacterized protein</fullName>
    </submittedName>
</protein>
<evidence type="ECO:0000256" key="1">
    <source>
        <dbReference type="SAM" id="Phobius"/>
    </source>
</evidence>
<keyword evidence="1" id="KW-1133">Transmembrane helix</keyword>
<feature type="non-terminal residue" evidence="2">
    <location>
        <position position="170"/>
    </location>
</feature>
<name>X0S6K1_9ZZZZ</name>
<gene>
    <name evidence="2" type="ORF">S01H1_05104</name>
</gene>
<feature type="transmembrane region" description="Helical" evidence="1">
    <location>
        <begin position="6"/>
        <end position="26"/>
    </location>
</feature>
<reference evidence="2" key="1">
    <citation type="journal article" date="2014" name="Front. Microbiol.">
        <title>High frequency of phylogenetically diverse reductive dehalogenase-homologous genes in deep subseafloor sedimentary metagenomes.</title>
        <authorList>
            <person name="Kawai M."/>
            <person name="Futagami T."/>
            <person name="Toyoda A."/>
            <person name="Takaki Y."/>
            <person name="Nishi S."/>
            <person name="Hori S."/>
            <person name="Arai W."/>
            <person name="Tsubouchi T."/>
            <person name="Morono Y."/>
            <person name="Uchiyama I."/>
            <person name="Ito T."/>
            <person name="Fujiyama A."/>
            <person name="Inagaki F."/>
            <person name="Takami H."/>
        </authorList>
    </citation>
    <scope>NUCLEOTIDE SEQUENCE</scope>
    <source>
        <strain evidence="2">Expedition CK06-06</strain>
    </source>
</reference>
<accession>X0S6K1</accession>
<comment type="caution">
    <text evidence="2">The sequence shown here is derived from an EMBL/GenBank/DDBJ whole genome shotgun (WGS) entry which is preliminary data.</text>
</comment>
<evidence type="ECO:0000313" key="2">
    <source>
        <dbReference type="EMBL" id="GAF70861.1"/>
    </source>
</evidence>
<dbReference type="AlphaFoldDB" id="X0S6K1"/>
<sequence length="170" mass="18147">MLSHPSIAAIALAIFYPLLHLMASVFSATGTLLERLDFALISLWGDSLTMAIGLIAAGLFAEAAARIWPALWGGSGPVIASPAEKSLLSRLIYYMLPLSFLLIFALMMGNWIVAGNAARDMVRARMSSSAEVASKYISHFMETGRNTISIIAADPRLQSTDSSDVSLALA</sequence>
<feature type="transmembrane region" description="Helical" evidence="1">
    <location>
        <begin position="91"/>
        <end position="113"/>
    </location>
</feature>
<keyword evidence="1" id="KW-0812">Transmembrane</keyword>
<dbReference type="EMBL" id="BARS01002659">
    <property type="protein sequence ID" value="GAF70861.1"/>
    <property type="molecule type" value="Genomic_DNA"/>
</dbReference>